<sequence>MCLCGDAQHFVTPTATAMHLELREPYRGPSPALVLDTVVSFGYLFCNESIPPSNPKFPDRPTPDKEAQRQRLQQANQDKRFASPRPAWAMGSLICSYSASSLGVSRGVLRADPPLGARIGTHCLTERAELLACLLAFSLPISRPSQGKLVKAGAPWYGSEWSGPCRVERGRRRRQ</sequence>
<accession>A0A3M2RAV9</accession>
<feature type="compositionally biased region" description="Basic and acidic residues" evidence="1">
    <location>
        <begin position="57"/>
        <end position="69"/>
    </location>
</feature>
<name>A0A3M2RAV9_9HYPO</name>
<evidence type="ECO:0000256" key="1">
    <source>
        <dbReference type="SAM" id="MobiDB-lite"/>
    </source>
</evidence>
<feature type="region of interest" description="Disordered" evidence="1">
    <location>
        <begin position="52"/>
        <end position="81"/>
    </location>
</feature>
<dbReference type="EMBL" id="NKUJ01000563">
    <property type="protein sequence ID" value="RMJ02403.1"/>
    <property type="molecule type" value="Genomic_DNA"/>
</dbReference>
<keyword evidence="3" id="KW-1185">Reference proteome</keyword>
<comment type="caution">
    <text evidence="2">The sequence shown here is derived from an EMBL/GenBank/DDBJ whole genome shotgun (WGS) entry which is preliminary data.</text>
</comment>
<organism evidence="2 3">
    <name type="scientific">Fusarium kuroshium</name>
    <dbReference type="NCBI Taxonomy" id="2010991"/>
    <lineage>
        <taxon>Eukaryota</taxon>
        <taxon>Fungi</taxon>
        <taxon>Dikarya</taxon>
        <taxon>Ascomycota</taxon>
        <taxon>Pezizomycotina</taxon>
        <taxon>Sordariomycetes</taxon>
        <taxon>Hypocreomycetidae</taxon>
        <taxon>Hypocreales</taxon>
        <taxon>Nectriaceae</taxon>
        <taxon>Fusarium</taxon>
        <taxon>Fusarium solani species complex</taxon>
    </lineage>
</organism>
<evidence type="ECO:0000313" key="2">
    <source>
        <dbReference type="EMBL" id="RMJ02403.1"/>
    </source>
</evidence>
<proteinExistence type="predicted"/>
<evidence type="ECO:0000313" key="3">
    <source>
        <dbReference type="Proteomes" id="UP000277212"/>
    </source>
</evidence>
<dbReference type="AlphaFoldDB" id="A0A3M2RAV9"/>
<gene>
    <name evidence="2" type="ORF">CDV36_015323</name>
</gene>
<protein>
    <submittedName>
        <fullName evidence="2">Uncharacterized protein</fullName>
    </submittedName>
</protein>
<reference evidence="2 3" key="1">
    <citation type="submission" date="2017-06" db="EMBL/GenBank/DDBJ databases">
        <title>Comparative genomic analysis of Ambrosia Fusariam Clade fungi.</title>
        <authorList>
            <person name="Stajich J.E."/>
            <person name="Carrillo J."/>
            <person name="Kijimoto T."/>
            <person name="Eskalen A."/>
            <person name="O'Donnell K."/>
            <person name="Kasson M."/>
        </authorList>
    </citation>
    <scope>NUCLEOTIDE SEQUENCE [LARGE SCALE GENOMIC DNA]</scope>
    <source>
        <strain evidence="2">UCR3666</strain>
    </source>
</reference>
<dbReference type="Proteomes" id="UP000277212">
    <property type="component" value="Unassembled WGS sequence"/>
</dbReference>